<gene>
    <name evidence="11" type="ORF">NP233_g2272</name>
</gene>
<dbReference type="InterPro" id="IPR002056">
    <property type="entry name" value="MAS20"/>
</dbReference>
<evidence type="ECO:0000256" key="2">
    <source>
        <dbReference type="ARBA" id="ARBA00005792"/>
    </source>
</evidence>
<evidence type="ECO:0000256" key="10">
    <source>
        <dbReference type="SAM" id="MobiDB-lite"/>
    </source>
</evidence>
<evidence type="ECO:0000256" key="7">
    <source>
        <dbReference type="ARBA" id="ARBA00022989"/>
    </source>
</evidence>
<feature type="compositionally biased region" description="Basic and acidic residues" evidence="10">
    <location>
        <begin position="49"/>
        <end position="59"/>
    </location>
</feature>
<feature type="compositionally biased region" description="Polar residues" evidence="10">
    <location>
        <begin position="189"/>
        <end position="198"/>
    </location>
</feature>
<comment type="caution">
    <text evidence="11">The sequence shown here is derived from an EMBL/GenBank/DDBJ whole genome shotgun (WGS) entry which is preliminary data.</text>
</comment>
<evidence type="ECO:0000313" key="12">
    <source>
        <dbReference type="Proteomes" id="UP001213000"/>
    </source>
</evidence>
<keyword evidence="6" id="KW-0653">Protein transport</keyword>
<keyword evidence="5" id="KW-1000">Mitochondrion outer membrane</keyword>
<dbReference type="GO" id="GO:0030943">
    <property type="term" value="F:mitochondrion targeting sequence binding"/>
    <property type="evidence" value="ECO:0007669"/>
    <property type="project" value="TreeGrafter"/>
</dbReference>
<dbReference type="PANTHER" id="PTHR12430">
    <property type="entry name" value="MITOCHONDRIAL IMPORT RECEPTOR SUBUNIT TOM20"/>
    <property type="match status" value="1"/>
</dbReference>
<organism evidence="11 12">
    <name type="scientific">Leucocoprinus birnbaumii</name>
    <dbReference type="NCBI Taxonomy" id="56174"/>
    <lineage>
        <taxon>Eukaryota</taxon>
        <taxon>Fungi</taxon>
        <taxon>Dikarya</taxon>
        <taxon>Basidiomycota</taxon>
        <taxon>Agaricomycotina</taxon>
        <taxon>Agaricomycetes</taxon>
        <taxon>Agaricomycetidae</taxon>
        <taxon>Agaricales</taxon>
        <taxon>Agaricineae</taxon>
        <taxon>Agaricaceae</taxon>
        <taxon>Leucocoprinus</taxon>
    </lineage>
</organism>
<evidence type="ECO:0000256" key="5">
    <source>
        <dbReference type="ARBA" id="ARBA00022787"/>
    </source>
</evidence>
<dbReference type="PIRSF" id="PIRSF037707">
    <property type="entry name" value="MAS20_rcpt"/>
    <property type="match status" value="1"/>
</dbReference>
<evidence type="ECO:0000313" key="11">
    <source>
        <dbReference type="EMBL" id="KAJ3573698.1"/>
    </source>
</evidence>
<accession>A0AAD5W134</accession>
<name>A0AAD5W134_9AGAR</name>
<dbReference type="SUPFAM" id="SSF47157">
    <property type="entry name" value="Mitochondrial import receptor subunit Tom20"/>
    <property type="match status" value="1"/>
</dbReference>
<comment type="subcellular location">
    <subcellularLocation>
        <location evidence="1">Mitochondrion outer membrane</location>
        <topology evidence="1">Single-pass membrane protein</topology>
    </subcellularLocation>
</comment>
<keyword evidence="4" id="KW-0812">Transmembrane</keyword>
<evidence type="ECO:0000256" key="6">
    <source>
        <dbReference type="ARBA" id="ARBA00022927"/>
    </source>
</evidence>
<dbReference type="AlphaFoldDB" id="A0AAD5W134"/>
<reference evidence="11" key="1">
    <citation type="submission" date="2022-07" db="EMBL/GenBank/DDBJ databases">
        <title>Genome Sequence of Leucocoprinus birnbaumii.</title>
        <authorList>
            <person name="Buettner E."/>
        </authorList>
    </citation>
    <scope>NUCLEOTIDE SEQUENCE</scope>
    <source>
        <strain evidence="11">VT141</strain>
    </source>
</reference>
<dbReference type="PANTHER" id="PTHR12430:SF0">
    <property type="entry name" value="TRANSLOCASE OF OUTER MITOCHONDRIAL MEMBRANE 20"/>
    <property type="match status" value="1"/>
</dbReference>
<dbReference type="GO" id="GO:0005742">
    <property type="term" value="C:mitochondrial outer membrane translocase complex"/>
    <property type="evidence" value="ECO:0007669"/>
    <property type="project" value="InterPro"/>
</dbReference>
<dbReference type="GO" id="GO:0016031">
    <property type="term" value="P:tRNA import into mitochondrion"/>
    <property type="evidence" value="ECO:0007669"/>
    <property type="project" value="TreeGrafter"/>
</dbReference>
<dbReference type="Proteomes" id="UP001213000">
    <property type="component" value="Unassembled WGS sequence"/>
</dbReference>
<dbReference type="Gene3D" id="1.20.960.10">
    <property type="entry name" value="Mitochondrial outer membrane translocase complex, subunit Tom20 domain"/>
    <property type="match status" value="1"/>
</dbReference>
<evidence type="ECO:0000256" key="4">
    <source>
        <dbReference type="ARBA" id="ARBA00022692"/>
    </source>
</evidence>
<keyword evidence="9" id="KW-0472">Membrane</keyword>
<sequence length="213" mass="23379">MSETKTRNVLAIAAATLATGALAYVVYFDYKRRNDAEFRRKLRKEKKRVDKTVAQEAKESTTATSGGLPTGGAITPEVLRAALEQIKSEEPPTTTEEKESYFMTQVGMGEQLAAQGPAFYLPAAIAFFKALRVYPSPVELIVIYQKTVPEALFKIIIDLTNMDVSPPSSPTLKPKKEEVEEEEPAEASPTRSGPPSETSSHEWDKLSNPDPSS</sequence>
<evidence type="ECO:0000256" key="1">
    <source>
        <dbReference type="ARBA" id="ARBA00004572"/>
    </source>
</evidence>
<feature type="region of interest" description="Disordered" evidence="10">
    <location>
        <begin position="49"/>
        <end position="70"/>
    </location>
</feature>
<proteinExistence type="inferred from homology"/>
<dbReference type="GO" id="GO:0006605">
    <property type="term" value="P:protein targeting"/>
    <property type="evidence" value="ECO:0007669"/>
    <property type="project" value="InterPro"/>
</dbReference>
<keyword evidence="12" id="KW-1185">Reference proteome</keyword>
<keyword evidence="7" id="KW-1133">Transmembrane helix</keyword>
<keyword evidence="8" id="KW-0496">Mitochondrion</keyword>
<dbReference type="Pfam" id="PF02064">
    <property type="entry name" value="MAS20"/>
    <property type="match status" value="1"/>
</dbReference>
<dbReference type="InterPro" id="IPR023392">
    <property type="entry name" value="Tom20_dom_sf"/>
</dbReference>
<evidence type="ECO:0000256" key="8">
    <source>
        <dbReference type="ARBA" id="ARBA00023128"/>
    </source>
</evidence>
<evidence type="ECO:0000256" key="9">
    <source>
        <dbReference type="ARBA" id="ARBA00023136"/>
    </source>
</evidence>
<dbReference type="GO" id="GO:0030150">
    <property type="term" value="P:protein import into mitochondrial matrix"/>
    <property type="evidence" value="ECO:0007669"/>
    <property type="project" value="TreeGrafter"/>
</dbReference>
<protein>
    <submittedName>
        <fullName evidence="11">Uncharacterized protein</fullName>
    </submittedName>
</protein>
<dbReference type="GO" id="GO:0006886">
    <property type="term" value="P:intracellular protein transport"/>
    <property type="evidence" value="ECO:0007669"/>
    <property type="project" value="InterPro"/>
</dbReference>
<keyword evidence="3" id="KW-0813">Transport</keyword>
<dbReference type="GO" id="GO:0008320">
    <property type="term" value="F:protein transmembrane transporter activity"/>
    <property type="evidence" value="ECO:0007669"/>
    <property type="project" value="TreeGrafter"/>
</dbReference>
<feature type="region of interest" description="Disordered" evidence="10">
    <location>
        <begin position="164"/>
        <end position="213"/>
    </location>
</feature>
<evidence type="ECO:0000256" key="3">
    <source>
        <dbReference type="ARBA" id="ARBA00022448"/>
    </source>
</evidence>
<dbReference type="PRINTS" id="PR00351">
    <property type="entry name" value="OM20RECEPTOR"/>
</dbReference>
<dbReference type="EMBL" id="JANIEX010000094">
    <property type="protein sequence ID" value="KAJ3573698.1"/>
    <property type="molecule type" value="Genomic_DNA"/>
</dbReference>
<comment type="similarity">
    <text evidence="2">Belongs to the Tom20 family.</text>
</comment>